<comment type="caution">
    <text evidence="1">The sequence shown here is derived from an EMBL/GenBank/DDBJ whole genome shotgun (WGS) entry which is preliminary data.</text>
</comment>
<accession>A0A024FUM5</accession>
<sequence>MVTSNWTVSDSVDSEWLMAASKETFFFGNGARVVTSSDDVTTGIFASAEGPHRSPFATTGIRTGAHTVGTHVYYPLSPPTGFPYPAQSVFDLSARTPCRGSLVRSPAVWAAV</sequence>
<dbReference type="AlphaFoldDB" id="A0A024FUM5"/>
<protein>
    <submittedName>
        <fullName evidence="1">Uncharacterized protein</fullName>
    </submittedName>
</protein>
<dbReference type="InParanoid" id="A0A024FUM5"/>
<proteinExistence type="predicted"/>
<evidence type="ECO:0000313" key="2">
    <source>
        <dbReference type="Proteomes" id="UP000053237"/>
    </source>
</evidence>
<evidence type="ECO:0000313" key="1">
    <source>
        <dbReference type="EMBL" id="CCI10853.1"/>
    </source>
</evidence>
<organism evidence="1 2">
    <name type="scientific">Albugo candida</name>
    <dbReference type="NCBI Taxonomy" id="65357"/>
    <lineage>
        <taxon>Eukaryota</taxon>
        <taxon>Sar</taxon>
        <taxon>Stramenopiles</taxon>
        <taxon>Oomycota</taxon>
        <taxon>Peronosporomycetes</taxon>
        <taxon>Albuginales</taxon>
        <taxon>Albuginaceae</taxon>
        <taxon>Albugo</taxon>
    </lineage>
</organism>
<dbReference type="EMBL" id="CAIX01000430">
    <property type="protein sequence ID" value="CCI10853.1"/>
    <property type="molecule type" value="Genomic_DNA"/>
</dbReference>
<gene>
    <name evidence="1" type="ORF">BN9_118490</name>
</gene>
<name>A0A024FUM5_9STRA</name>
<reference evidence="1 2" key="1">
    <citation type="submission" date="2012-05" db="EMBL/GenBank/DDBJ databases">
        <title>Recombination and specialization in a pathogen metapopulation.</title>
        <authorList>
            <person name="Gardiner A."/>
            <person name="Kemen E."/>
            <person name="Schultz-Larsen T."/>
            <person name="MacLean D."/>
            <person name="Van Oosterhout C."/>
            <person name="Jones J.D.G."/>
        </authorList>
    </citation>
    <scope>NUCLEOTIDE SEQUENCE [LARGE SCALE GENOMIC DNA]</scope>
    <source>
        <strain evidence="1 2">Ac Nc2</strain>
    </source>
</reference>
<keyword evidence="2" id="KW-1185">Reference proteome</keyword>
<dbReference type="Proteomes" id="UP000053237">
    <property type="component" value="Unassembled WGS sequence"/>
</dbReference>